<feature type="domain" description="Histidine kinase" evidence="7">
    <location>
        <begin position="243"/>
        <end position="464"/>
    </location>
</feature>
<dbReference type="InterPro" id="IPR011006">
    <property type="entry name" value="CheY-like_superfamily"/>
</dbReference>
<gene>
    <name evidence="9" type="ORF">OOT00_09060</name>
</gene>
<keyword evidence="10" id="KW-1185">Reference proteome</keyword>
<evidence type="ECO:0000256" key="1">
    <source>
        <dbReference type="ARBA" id="ARBA00000085"/>
    </source>
</evidence>
<keyword evidence="3 5" id="KW-0597">Phosphoprotein</keyword>
<keyword evidence="6" id="KW-0175">Coiled coil</keyword>
<dbReference type="InterPro" id="IPR003661">
    <property type="entry name" value="HisK_dim/P_dom"/>
</dbReference>
<dbReference type="Gene3D" id="1.10.287.130">
    <property type="match status" value="1"/>
</dbReference>
<protein>
    <recommendedName>
        <fullName evidence="2">histidine kinase</fullName>
        <ecNumber evidence="2">2.7.13.3</ecNumber>
    </recommendedName>
</protein>
<dbReference type="SMART" id="SM00387">
    <property type="entry name" value="HATPase_c"/>
    <property type="match status" value="1"/>
</dbReference>
<feature type="coiled-coil region" evidence="6">
    <location>
        <begin position="170"/>
        <end position="236"/>
    </location>
</feature>
<dbReference type="InterPro" id="IPR003594">
    <property type="entry name" value="HATPase_dom"/>
</dbReference>
<dbReference type="PROSITE" id="PS50109">
    <property type="entry name" value="HIS_KIN"/>
    <property type="match status" value="1"/>
</dbReference>
<dbReference type="Gene3D" id="3.40.50.2300">
    <property type="match status" value="2"/>
</dbReference>
<dbReference type="CDD" id="cd16922">
    <property type="entry name" value="HATPase_EvgS-ArcB-TorS-like"/>
    <property type="match status" value="1"/>
</dbReference>
<dbReference type="CDD" id="cd17546">
    <property type="entry name" value="REC_hyHK_CKI1_RcsC-like"/>
    <property type="match status" value="1"/>
</dbReference>
<dbReference type="CDD" id="cd00082">
    <property type="entry name" value="HisKA"/>
    <property type="match status" value="1"/>
</dbReference>
<dbReference type="PROSITE" id="PS50110">
    <property type="entry name" value="RESPONSE_REGULATORY"/>
    <property type="match status" value="2"/>
</dbReference>
<feature type="modified residue" description="4-aspartylphosphate" evidence="5">
    <location>
        <position position="91"/>
    </location>
</feature>
<keyword evidence="4" id="KW-0902">Two-component regulatory system</keyword>
<evidence type="ECO:0000256" key="3">
    <source>
        <dbReference type="ARBA" id="ARBA00022553"/>
    </source>
</evidence>
<name>A0ABT3N9J2_9BACT</name>
<dbReference type="SMART" id="SM00448">
    <property type="entry name" value="REC"/>
    <property type="match status" value="2"/>
</dbReference>
<dbReference type="Gene3D" id="3.30.565.10">
    <property type="entry name" value="Histidine kinase-like ATPase, C-terminal domain"/>
    <property type="match status" value="1"/>
</dbReference>
<feature type="domain" description="Response regulatory" evidence="8">
    <location>
        <begin position="581"/>
        <end position="700"/>
    </location>
</feature>
<dbReference type="Pfam" id="PF02518">
    <property type="entry name" value="HATPase_c"/>
    <property type="match status" value="1"/>
</dbReference>
<dbReference type="SUPFAM" id="SSF47384">
    <property type="entry name" value="Homodimeric domain of signal transducing histidine kinase"/>
    <property type="match status" value="1"/>
</dbReference>
<evidence type="ECO:0000313" key="10">
    <source>
        <dbReference type="Proteomes" id="UP001209681"/>
    </source>
</evidence>
<dbReference type="Pfam" id="PF00072">
    <property type="entry name" value="Response_reg"/>
    <property type="match status" value="1"/>
</dbReference>
<dbReference type="SUPFAM" id="SSF55874">
    <property type="entry name" value="ATPase domain of HSP90 chaperone/DNA topoisomerase II/histidine kinase"/>
    <property type="match status" value="1"/>
</dbReference>
<dbReference type="InterPro" id="IPR036097">
    <property type="entry name" value="HisK_dim/P_sf"/>
</dbReference>
<evidence type="ECO:0000259" key="8">
    <source>
        <dbReference type="PROSITE" id="PS50110"/>
    </source>
</evidence>
<dbReference type="InterPro" id="IPR036890">
    <property type="entry name" value="HATPase_C_sf"/>
</dbReference>
<feature type="domain" description="Response regulatory" evidence="8">
    <location>
        <begin position="36"/>
        <end position="160"/>
    </location>
</feature>
<dbReference type="PANTHER" id="PTHR45339:SF1">
    <property type="entry name" value="HYBRID SIGNAL TRANSDUCTION HISTIDINE KINASE J"/>
    <property type="match status" value="1"/>
</dbReference>
<dbReference type="InterPro" id="IPR001789">
    <property type="entry name" value="Sig_transdc_resp-reg_receiver"/>
</dbReference>
<dbReference type="SMART" id="SM00388">
    <property type="entry name" value="HisKA"/>
    <property type="match status" value="1"/>
</dbReference>
<evidence type="ECO:0000259" key="7">
    <source>
        <dbReference type="PROSITE" id="PS50109"/>
    </source>
</evidence>
<dbReference type="InterPro" id="IPR005467">
    <property type="entry name" value="His_kinase_dom"/>
</dbReference>
<evidence type="ECO:0000256" key="6">
    <source>
        <dbReference type="SAM" id="Coils"/>
    </source>
</evidence>
<dbReference type="EC" id="2.7.13.3" evidence="2"/>
<reference evidence="9 10" key="1">
    <citation type="submission" date="2022-11" db="EMBL/GenBank/DDBJ databases">
        <title>Desulfobotulus tamanensis H1 sp. nov. - anaerobic, alkaliphilic, sulphate reducing bacterium isolated from terrestrial mud volcano.</title>
        <authorList>
            <person name="Frolova A."/>
            <person name="Merkel A.Y."/>
            <person name="Slobodkin A.I."/>
        </authorList>
    </citation>
    <scope>NUCLEOTIDE SEQUENCE [LARGE SCALE GENOMIC DNA]</scope>
    <source>
        <strain evidence="9 10">H1</strain>
    </source>
</reference>
<evidence type="ECO:0000313" key="9">
    <source>
        <dbReference type="EMBL" id="MCW7754136.1"/>
    </source>
</evidence>
<comment type="caution">
    <text evidence="9">The sequence shown here is derived from an EMBL/GenBank/DDBJ whole genome shotgun (WGS) entry which is preliminary data.</text>
</comment>
<evidence type="ECO:0000256" key="2">
    <source>
        <dbReference type="ARBA" id="ARBA00012438"/>
    </source>
</evidence>
<evidence type="ECO:0000256" key="5">
    <source>
        <dbReference type="PROSITE-ProRule" id="PRU00169"/>
    </source>
</evidence>
<dbReference type="RefSeq" id="WP_265425056.1">
    <property type="nucleotide sequence ID" value="NZ_JAPFPW010000009.1"/>
</dbReference>
<sequence>MKGKSLQEDPCLFQPECMTGASGEERAKERLLPPWKVLVADDDPEVHRLTRLVLADVMYEGRRLQLLEASSALQTLELLELHKDMAVLVLDVVMESDTAGLDIVPMIREKKKNACLQIILRTGQPGMAPESLVVSDYGINDYQCKSELTSQRFVSSVIMALRAYRDCHALHDLNTRLKCALQENLRIRQQLQSANEGLECKVAERTADLEKLNRDLQDAMEAARELACRAEQASRAKTIFLANMSHEIRTPMNGILGMADLLREGGLDREQKEMLDVIRGSGSHLLGMIDDLLDYTTLESGDLRLDARPFDPERLMESVLDLFAEAATEKKIRLKYMPCPKLPALLVGDEDRVRQMLIHIIGNGVKFTDKGDVVLTVGGRQTSADTFVLELCIADTGKGIAEEDKDHIFTPFFQADSRTVRRHGGTGLGLAICRKLVTRMRGEISVENSPDGGSRFFIEIPFAIAAPPPPFPVELREVFAEKKLGICTEDRKEGLLLARWIRDGGGMPVFPGERAMHPLLWIMDKNLAPPTGAPVVWLGGSGIQVPSLQRPLFRSRFFSFFKELMNPVAEQKMSVEKAIRRILVVEDQAVNRMVVARILEHKGFCVELAEDAEEALAKLTLSPYDAVLMDMRMPGMDGLEATRSIRGGAAGERNRSVPVIALTANAAVEDRKDCLAAGMNDYLAKPVKPHTLLGTLRRWLG</sequence>
<dbReference type="Proteomes" id="UP001209681">
    <property type="component" value="Unassembled WGS sequence"/>
</dbReference>
<comment type="catalytic activity">
    <reaction evidence="1">
        <text>ATP + protein L-histidine = ADP + protein N-phospho-L-histidine.</text>
        <dbReference type="EC" id="2.7.13.3"/>
    </reaction>
</comment>
<organism evidence="9 10">
    <name type="scientific">Desulfobotulus pelophilus</name>
    <dbReference type="NCBI Taxonomy" id="2823377"/>
    <lineage>
        <taxon>Bacteria</taxon>
        <taxon>Pseudomonadati</taxon>
        <taxon>Thermodesulfobacteriota</taxon>
        <taxon>Desulfobacteria</taxon>
        <taxon>Desulfobacterales</taxon>
        <taxon>Desulfobacteraceae</taxon>
        <taxon>Desulfobotulus</taxon>
    </lineage>
</organism>
<dbReference type="PANTHER" id="PTHR45339">
    <property type="entry name" value="HYBRID SIGNAL TRANSDUCTION HISTIDINE KINASE J"/>
    <property type="match status" value="1"/>
</dbReference>
<proteinExistence type="predicted"/>
<feature type="modified residue" description="4-aspartylphosphate" evidence="5">
    <location>
        <position position="630"/>
    </location>
</feature>
<evidence type="ECO:0000256" key="4">
    <source>
        <dbReference type="ARBA" id="ARBA00023012"/>
    </source>
</evidence>
<accession>A0ABT3N9J2</accession>
<dbReference type="InterPro" id="IPR004358">
    <property type="entry name" value="Sig_transdc_His_kin-like_C"/>
</dbReference>
<dbReference type="EMBL" id="JAPFPW010000009">
    <property type="protein sequence ID" value="MCW7754136.1"/>
    <property type="molecule type" value="Genomic_DNA"/>
</dbReference>
<dbReference type="SUPFAM" id="SSF52172">
    <property type="entry name" value="CheY-like"/>
    <property type="match status" value="2"/>
</dbReference>
<dbReference type="Pfam" id="PF00512">
    <property type="entry name" value="HisKA"/>
    <property type="match status" value="1"/>
</dbReference>
<dbReference type="PRINTS" id="PR00344">
    <property type="entry name" value="BCTRLSENSOR"/>
</dbReference>